<dbReference type="STRING" id="617002.SAMN05660653_02180"/>
<dbReference type="RefSeq" id="WP_092121377.1">
    <property type="nucleotide sequence ID" value="NZ_FMXO01000012.1"/>
</dbReference>
<dbReference type="Proteomes" id="UP000198771">
    <property type="component" value="Unassembled WGS sequence"/>
</dbReference>
<evidence type="ECO:0000259" key="1">
    <source>
        <dbReference type="Pfam" id="PF13524"/>
    </source>
</evidence>
<protein>
    <submittedName>
        <fullName evidence="2">Spore maturation protein CgeB</fullName>
    </submittedName>
</protein>
<dbReference type="OrthoDB" id="5464538at2"/>
<reference evidence="2 3" key="1">
    <citation type="submission" date="2016-10" db="EMBL/GenBank/DDBJ databases">
        <authorList>
            <person name="de Groot N.N."/>
        </authorList>
    </citation>
    <scope>NUCLEOTIDE SEQUENCE [LARGE SCALE GENOMIC DNA]</scope>
    <source>
        <strain evidence="2 3">ASO4-2</strain>
    </source>
</reference>
<sequence length="546" mass="62698">MRICMINCALQDEFSRLGHEILALHPEPGLYDFPSLLEKHAFEPDVVVQQETLGPRVLLQGLGKLSCLKIYWSIDTHLNSFWQEEYSRLFDLTCSTQKQWARYLQDQGACRTAWLPWFGRRLPWYPWSSRKHNVGFVGRVTRHRPSRERFVAFLGQCYNLRLTQDVSFQQMLEIYQETRLAPNESIFGEINFRLFEAASCGCLVLNPAPIPGLEELFTPEREIGVFRHALELGSMISSSLNNLPAAEKMAKAAWVRVQEEHLPAHRAKSLLALIEENLSQFSKKSCDSSDLDWAMTLYRLWQARRAPVSGQTLLHLLLALPESPRKRCALLGFWMGMDRRDMVAHDLAAIFQANLHAEDHNVNRTASLAALHLEDLPMAKAFWLRLRARSPRLPRPPGTQRELYLAWARDLQRQGRLARPGLSYDHQRHVPESALECLILAHLLDSRDMDICRAMDALLDKQPGFEPLRLSLLSHITLHRPQDWLAGLKLGLVNLQGFRLEEGLEELFLAGSRAAQQNQDRKFFNALSAADPDRSIRTTLHPRPDF</sequence>
<dbReference type="InterPro" id="IPR055259">
    <property type="entry name" value="YkvP/CgeB_Glyco_trans-like"/>
</dbReference>
<evidence type="ECO:0000313" key="3">
    <source>
        <dbReference type="Proteomes" id="UP000198771"/>
    </source>
</evidence>
<dbReference type="EMBL" id="FMXO01000012">
    <property type="protein sequence ID" value="SDB45056.1"/>
    <property type="molecule type" value="Genomic_DNA"/>
</dbReference>
<gene>
    <name evidence="2" type="ORF">SAMN05660653_02180</name>
</gene>
<dbReference type="SUPFAM" id="SSF53756">
    <property type="entry name" value="UDP-Glycosyltransferase/glycogen phosphorylase"/>
    <property type="match status" value="1"/>
</dbReference>
<feature type="domain" description="Spore protein YkvP/CgeB glycosyl transferase-like" evidence="1">
    <location>
        <begin position="159"/>
        <end position="272"/>
    </location>
</feature>
<keyword evidence="3" id="KW-1185">Reference proteome</keyword>
<accession>A0A1G6DIU9</accession>
<organism evidence="2 3">
    <name type="scientific">Desulfonatronum thiosulfatophilum</name>
    <dbReference type="NCBI Taxonomy" id="617002"/>
    <lineage>
        <taxon>Bacteria</taxon>
        <taxon>Pseudomonadati</taxon>
        <taxon>Thermodesulfobacteriota</taxon>
        <taxon>Desulfovibrionia</taxon>
        <taxon>Desulfovibrionales</taxon>
        <taxon>Desulfonatronaceae</taxon>
        <taxon>Desulfonatronum</taxon>
    </lineage>
</organism>
<name>A0A1G6DIU9_9BACT</name>
<evidence type="ECO:0000313" key="2">
    <source>
        <dbReference type="EMBL" id="SDB45056.1"/>
    </source>
</evidence>
<dbReference type="Pfam" id="PF13524">
    <property type="entry name" value="Glyco_trans_1_2"/>
    <property type="match status" value="1"/>
</dbReference>
<dbReference type="AlphaFoldDB" id="A0A1G6DIU9"/>
<proteinExistence type="predicted"/>